<accession>A0A0U5BNN6</accession>
<reference evidence="1 2" key="2">
    <citation type="submission" date="2016-01" db="EMBL/GenBank/DDBJ databases">
        <title>Microcella alkaliphila JAM AC0309 whole genome shotgun sequence.</title>
        <authorList>
            <person name="Kurata A."/>
            <person name="Hirose Y."/>
            <person name="Kishimoto N."/>
            <person name="Kobayashi T."/>
        </authorList>
    </citation>
    <scope>NUCLEOTIDE SEQUENCE [LARGE SCALE GENOMIC DNA]</scope>
    <source>
        <strain evidence="1 2">JAM AC0309</strain>
    </source>
</reference>
<evidence type="ECO:0000313" key="1">
    <source>
        <dbReference type="EMBL" id="BAU31862.1"/>
    </source>
</evidence>
<dbReference type="Proteomes" id="UP000218965">
    <property type="component" value="Chromosome"/>
</dbReference>
<proteinExistence type="predicted"/>
<organism evidence="1 2">
    <name type="scientific">Microcella alkaliphila</name>
    <dbReference type="NCBI Taxonomy" id="279828"/>
    <lineage>
        <taxon>Bacteria</taxon>
        <taxon>Bacillati</taxon>
        <taxon>Actinomycetota</taxon>
        <taxon>Actinomycetes</taxon>
        <taxon>Micrococcales</taxon>
        <taxon>Microbacteriaceae</taxon>
        <taxon>Microcella</taxon>
    </lineage>
</organism>
<sequence length="269" mass="28384">MCAMILRLDPRRALVWRDPRTVQLGVDPVVAVIDDIGDGEARLLGALATGVTRDGLDVLAELAGVRLDRVERLVAAIQPALAPPPEPVARPRVAVVGAVPATARIAGLLASAGFRVVTGATGEALDTAGIAAAVLVSHHVVDPLEHLRWLNRDLLHVPVVFGELAVTIGPLVDPGRTPCIACVEQQRTDADPAWAAISPQLWRTQASADTELAATEAALEVVRMLAERATHQVRLDTETGARTERTWQPSPRCGCRGLELSGVTPIAAG</sequence>
<dbReference type="AlphaFoldDB" id="A0A0U5BNN6"/>
<dbReference type="EMBL" id="AP017315">
    <property type="protein sequence ID" value="BAU31862.1"/>
    <property type="molecule type" value="Genomic_DNA"/>
</dbReference>
<gene>
    <name evidence="1" type="ORF">MalAC0309_0999</name>
</gene>
<dbReference type="Gene3D" id="3.40.50.720">
    <property type="entry name" value="NAD(P)-binding Rossmann-like Domain"/>
    <property type="match status" value="1"/>
</dbReference>
<name>A0A0U5BNN6_9MICO</name>
<dbReference type="KEGG" id="malk:MalAC0309_0999"/>
<protein>
    <recommendedName>
        <fullName evidence="3">Bacteriocin biosynthesis cyclodehydratase domain-containing protein</fullName>
    </recommendedName>
</protein>
<evidence type="ECO:0000313" key="2">
    <source>
        <dbReference type="Proteomes" id="UP000218965"/>
    </source>
</evidence>
<evidence type="ECO:0008006" key="3">
    <source>
        <dbReference type="Google" id="ProtNLM"/>
    </source>
</evidence>
<reference evidence="2" key="1">
    <citation type="submission" date="2015-12" db="EMBL/GenBank/DDBJ databases">
        <authorList>
            <person name="Shamseldin A."/>
            <person name="Moawad H."/>
            <person name="Abd El-Rahim W.M."/>
            <person name="Sadowsky M.J."/>
        </authorList>
    </citation>
    <scope>NUCLEOTIDE SEQUENCE [LARGE SCALE GENOMIC DNA]</scope>
    <source>
        <strain evidence="2">JAM AC0309</strain>
    </source>
</reference>